<dbReference type="Proteomes" id="UP001165740">
    <property type="component" value="Chromosome 1"/>
</dbReference>
<sequence>MDVTSRSLTLFFITLASLCHAENNFLLTLPKAIYAGSKTEFCLTAYNDIKVTIDFISLRNVQDTPVQIEDSYSRGEQKCTNFQAPPQGEYRLEVTTQSTEPGAVSELHNSTKVTVHGSKLITFIQTDKPMYKPGQKVMFRVFTLMRNLKPRTENIKSIYVLDPNDVRVKQFLDVEQKGIGSFEFQLIEEAKLGPWKIEVYLDDEDEVRQRATVQEFEVKEYVLPRFEVLITAPNNILITDKNIKGKVCAQYTYGKPVSGFVHIELKTSTNLYRYSPSDSQEQVKQISGCYEFSFDIPVEKHYTLYSYKLNVTVTEKGTGVVVNNVFDGPKITYEPLTIEIEDFTKGFFKPGLPYYGKVTVKKIDGSPAEGEKIIVSTQNEFLYAGEFITDSNGTFLFSLCEGLTNNRSSVQISAEALGYNSSRYITRGFKTIQQWYSPSRSYVQIPPAEAQLKCSGKVSLTVPFTTKENSLVQFYYQVIARGNLVKSGHIIHSGESTYDDTAQSQSKCLRQLSEEERNETLGSIHYYRPSRGYYQGSHDDTFLKEVVTSDFQADKVSFFVLELDVVPVMSPQFNVLVYHILPDGEVVADGRDFSVQPCFENQVEMTFSKTTVAPGEKVDVFIGAQPASICGLGVVDKSINLLGGNHQVTPEMVFKKIEEFNLVPPPGADEYFNNKDYRYCMKNVKSTSEGQDHEDYFWIHSSPFVDALQAFEASGFTVVTDLKLETRPCSRRPQVFYAGKRQKKLQSNIKCPKGDLCSMFSKLAAAHNILIYLNAKSLVRGTMEEWEKAVREIFPETWLWDISVVGDSGAVTLHETAPDTITSWIGNVLCVHPETGFGASPVTSLRTFQPFFLSLQLPYAAVRGEKLPIMLTVYNYLEKCLHIKMALDMEKNFAVDKNELLKEPVCVCGGKSHTVKIYVTPKGLGYLPIIAKAEIIPGLCSNTIDVDTQYIGLSDAVKRQMFVKAEGIEQVNTNTMFVCSKVDNPKQEELVLSVPSDEEIVKDSIRGELKVIGDIMGPALTNLDRLVKLPTGCGEQNMVGFVPNIFALKYLTETRRITDEIKSKALKFMEVGYQRELTFRHKDGSYSAFGDKDPQGSIWLTAFVVKSYAQAQPYIYIDEKDLQVSLKYLHLNQLETGCYRETGRVLGSYMMGGLKGDNKEEESFTALTAYVVIALLTAGVNSSQPGIYGAMECINADFDSLREQMDPYALALVAYANALYAPSSHRTSEIIAALEAVARTEGDFKYWARKDFQPKVSNSWYTYSMPSAEVEMTAYVLLTYIKLFGPRAVERTHNIAMWLSKQRSPYGGFSSTQDTVVGLNALSEYSRLAFNGGKTELKVSITGSKLKQTFSLSQKKKTTLLLHRASIPVLPNQISLISEGEGCALVQFSVFYNKLSKEFKDKSSFHLEVNPSHYKPNKDKCDHRSIVISAGTKGKARETSGMVLIELKLVTGWTPLPESLTKIQLRFVDIKKIEYNENEGLIAFYFDQLSGKPIEFTLDVKQDLELGVSNPKPADVKVYYYYEKDVFKVQSYKIKTTCGTKEEIPHKNTDPEFGPEGPNQVRINPGIDAPFTMSSDGCPVCIPVSVLPLNFKDLICRSSAVYKVAIMKGKTVKLLQDLRPPSLVKKINIVVELELPPGCTCGLLTNQGKKALLLVKKPITADSTLVKLDNTSVITLDDKKFTKTTRNTQKTCPLKKLEEKKKKHEKS</sequence>
<dbReference type="Pfam" id="PF01835">
    <property type="entry name" value="MG2"/>
    <property type="match status" value="1"/>
</dbReference>
<dbReference type="Pfam" id="PF07678">
    <property type="entry name" value="TED_complement"/>
    <property type="match status" value="1"/>
</dbReference>
<dbReference type="Pfam" id="PF00207">
    <property type="entry name" value="A2M"/>
    <property type="match status" value="1"/>
</dbReference>
<dbReference type="RefSeq" id="XP_055860348.1">
    <property type="nucleotide sequence ID" value="XM_056004373.1"/>
</dbReference>
<dbReference type="FunFam" id="1.50.10.20:FF:000001">
    <property type="entry name" value="CD109 isoform 1"/>
    <property type="match status" value="1"/>
</dbReference>
<evidence type="ECO:0000256" key="6">
    <source>
        <dbReference type="ARBA" id="ARBA00022900"/>
    </source>
</evidence>
<keyword evidence="7" id="KW-1015">Disulfide bond</keyword>
<dbReference type="PANTHER" id="PTHR11412">
    <property type="entry name" value="MACROGLOBULIN / COMPLEMENT"/>
    <property type="match status" value="1"/>
</dbReference>
<dbReference type="FunFam" id="2.60.40.1930:FF:000001">
    <property type="entry name" value="CD109 isoform 3"/>
    <property type="match status" value="1"/>
</dbReference>
<evidence type="ECO:0000256" key="3">
    <source>
        <dbReference type="ARBA" id="ARBA00022525"/>
    </source>
</evidence>
<dbReference type="GO" id="GO:0005615">
    <property type="term" value="C:extracellular space"/>
    <property type="evidence" value="ECO:0007669"/>
    <property type="project" value="InterPro"/>
</dbReference>
<dbReference type="PANTHER" id="PTHR11412:SF171">
    <property type="entry name" value="PREGNANCY ZONE PROTEIN-LIKE PROTEIN"/>
    <property type="match status" value="1"/>
</dbReference>
<feature type="domain" description="Alpha-macroglobulin receptor-binding" evidence="12">
    <location>
        <begin position="1440"/>
        <end position="1532"/>
    </location>
</feature>
<evidence type="ECO:0000256" key="7">
    <source>
        <dbReference type="ARBA" id="ARBA00023157"/>
    </source>
</evidence>
<dbReference type="Gene3D" id="2.60.120.1540">
    <property type="match status" value="1"/>
</dbReference>
<dbReference type="GO" id="GO:0004867">
    <property type="term" value="F:serine-type endopeptidase inhibitor activity"/>
    <property type="evidence" value="ECO:0007669"/>
    <property type="project" value="UniProtKB-KW"/>
</dbReference>
<dbReference type="InterPro" id="IPR036595">
    <property type="entry name" value="A-macroglobulin_rcpt-bd_sf"/>
</dbReference>
<dbReference type="PROSITE" id="PS00477">
    <property type="entry name" value="ALPHA_2_MACROGLOBULIN"/>
    <property type="match status" value="1"/>
</dbReference>
<feature type="chain" id="PRO_5040789170" evidence="9">
    <location>
        <begin position="22"/>
        <end position="1707"/>
    </location>
</feature>
<dbReference type="InterPro" id="IPR002890">
    <property type="entry name" value="MG2"/>
</dbReference>
<dbReference type="Gene3D" id="6.20.50.160">
    <property type="match status" value="1"/>
</dbReference>
<keyword evidence="5 9" id="KW-0732">Signal</keyword>
<dbReference type="InterPro" id="IPR019742">
    <property type="entry name" value="MacrogloblnA2_CS"/>
</dbReference>
<dbReference type="InterPro" id="IPR041555">
    <property type="entry name" value="MG3"/>
</dbReference>
<evidence type="ECO:0000256" key="2">
    <source>
        <dbReference type="ARBA" id="ARBA00010952"/>
    </source>
</evidence>
<dbReference type="InterPro" id="IPR050473">
    <property type="entry name" value="A2M/Complement_sys"/>
</dbReference>
<dbReference type="SMART" id="SM01360">
    <property type="entry name" value="A2M"/>
    <property type="match status" value="1"/>
</dbReference>
<keyword evidence="13" id="KW-1185">Reference proteome</keyword>
<dbReference type="SMART" id="SM01419">
    <property type="entry name" value="Thiol-ester_cl"/>
    <property type="match status" value="1"/>
</dbReference>
<dbReference type="Pfam" id="PF07703">
    <property type="entry name" value="A2M_BRD"/>
    <property type="match status" value="1"/>
</dbReference>
<dbReference type="InterPro" id="IPR011626">
    <property type="entry name" value="Alpha-macroglobulin_TED"/>
</dbReference>
<name>A0A9W2YC97_BIOGL</name>
<dbReference type="InterPro" id="IPR009048">
    <property type="entry name" value="A-macroglobulin_rcpt-bd"/>
</dbReference>
<dbReference type="CDD" id="cd02897">
    <property type="entry name" value="A2M_2"/>
    <property type="match status" value="1"/>
</dbReference>
<dbReference type="InterPro" id="IPR001599">
    <property type="entry name" value="Macroglobln_a2"/>
</dbReference>
<keyword evidence="8" id="KW-0325">Glycoprotein</keyword>
<keyword evidence="6" id="KW-0722">Serine protease inhibitor</keyword>
<dbReference type="SUPFAM" id="SSF49410">
    <property type="entry name" value="Alpha-macroglobulin receptor domain"/>
    <property type="match status" value="1"/>
</dbReference>
<evidence type="ECO:0000259" key="11">
    <source>
        <dbReference type="SMART" id="SM01360"/>
    </source>
</evidence>
<dbReference type="OMA" id="VNIRILM"/>
<feature type="domain" description="Alpha-2-macroglobulin bait region" evidence="10">
    <location>
        <begin position="443"/>
        <end position="642"/>
    </location>
</feature>
<comment type="similarity">
    <text evidence="2">Belongs to the protease inhibitor I39 (alpha-2-macroglobulin) family.</text>
</comment>
<dbReference type="SMART" id="SM01361">
    <property type="entry name" value="A2M_recep"/>
    <property type="match status" value="1"/>
</dbReference>
<evidence type="ECO:0000259" key="12">
    <source>
        <dbReference type="SMART" id="SM01361"/>
    </source>
</evidence>
<evidence type="ECO:0000256" key="5">
    <source>
        <dbReference type="ARBA" id="ARBA00022729"/>
    </source>
</evidence>
<dbReference type="Pfam" id="PF07677">
    <property type="entry name" value="A2M_recep"/>
    <property type="match status" value="1"/>
</dbReference>
<evidence type="ECO:0000313" key="13">
    <source>
        <dbReference type="Proteomes" id="UP001165740"/>
    </source>
</evidence>
<dbReference type="InterPro" id="IPR014756">
    <property type="entry name" value="Ig_E-set"/>
</dbReference>
<dbReference type="InterPro" id="IPR011625">
    <property type="entry name" value="A2M_N_BRD"/>
</dbReference>
<dbReference type="InterPro" id="IPR013783">
    <property type="entry name" value="Ig-like_fold"/>
</dbReference>
<dbReference type="SMART" id="SM01359">
    <property type="entry name" value="A2M_N_2"/>
    <property type="match status" value="1"/>
</dbReference>
<protein>
    <submittedName>
        <fullName evidence="14">Alpha-2-macroglobulin-like isoform X1</fullName>
    </submittedName>
</protein>
<dbReference type="SUPFAM" id="SSF81296">
    <property type="entry name" value="E set domains"/>
    <property type="match status" value="1"/>
</dbReference>
<organism evidence="13 14">
    <name type="scientific">Biomphalaria glabrata</name>
    <name type="common">Bloodfluke planorb</name>
    <name type="synonym">Freshwater snail</name>
    <dbReference type="NCBI Taxonomy" id="6526"/>
    <lineage>
        <taxon>Eukaryota</taxon>
        <taxon>Metazoa</taxon>
        <taxon>Spiralia</taxon>
        <taxon>Lophotrochozoa</taxon>
        <taxon>Mollusca</taxon>
        <taxon>Gastropoda</taxon>
        <taxon>Heterobranchia</taxon>
        <taxon>Euthyneura</taxon>
        <taxon>Panpulmonata</taxon>
        <taxon>Hygrophila</taxon>
        <taxon>Lymnaeoidea</taxon>
        <taxon>Planorbidae</taxon>
        <taxon>Biomphalaria</taxon>
    </lineage>
</organism>
<dbReference type="Gene3D" id="2.60.40.1930">
    <property type="match status" value="2"/>
</dbReference>
<keyword evidence="4" id="KW-0646">Protease inhibitor</keyword>
<keyword evidence="3" id="KW-0964">Secreted</keyword>
<dbReference type="OrthoDB" id="9998011at2759"/>
<evidence type="ECO:0000256" key="4">
    <source>
        <dbReference type="ARBA" id="ARBA00022690"/>
    </source>
</evidence>
<accession>A0A9W2YC97</accession>
<dbReference type="Gene3D" id="2.20.130.20">
    <property type="match status" value="1"/>
</dbReference>
<evidence type="ECO:0000256" key="9">
    <source>
        <dbReference type="SAM" id="SignalP"/>
    </source>
</evidence>
<dbReference type="SUPFAM" id="SSF48239">
    <property type="entry name" value="Terpenoid cyclases/Protein prenyltransferases"/>
    <property type="match status" value="1"/>
</dbReference>
<dbReference type="InterPro" id="IPR040839">
    <property type="entry name" value="MG4"/>
</dbReference>
<proteinExistence type="inferred from homology"/>
<dbReference type="Pfam" id="PF17789">
    <property type="entry name" value="MG4"/>
    <property type="match status" value="1"/>
</dbReference>
<evidence type="ECO:0000259" key="10">
    <source>
        <dbReference type="SMART" id="SM01359"/>
    </source>
</evidence>
<dbReference type="Gene3D" id="2.60.40.1940">
    <property type="match status" value="1"/>
</dbReference>
<dbReference type="Gene3D" id="2.60.40.10">
    <property type="entry name" value="Immunoglobulins"/>
    <property type="match status" value="2"/>
</dbReference>
<dbReference type="Pfam" id="PF17791">
    <property type="entry name" value="MG3"/>
    <property type="match status" value="1"/>
</dbReference>
<dbReference type="Gene3D" id="1.50.10.20">
    <property type="match status" value="1"/>
</dbReference>
<dbReference type="InterPro" id="IPR041813">
    <property type="entry name" value="A2M_TED"/>
</dbReference>
<dbReference type="Gene3D" id="2.60.40.690">
    <property type="entry name" value="Alpha-macroglobulin, receptor-binding domain"/>
    <property type="match status" value="1"/>
</dbReference>
<gene>
    <name evidence="14" type="primary">LOC106066722</name>
</gene>
<dbReference type="GeneID" id="106066722"/>
<feature type="signal peptide" evidence="9">
    <location>
        <begin position="1"/>
        <end position="21"/>
    </location>
</feature>
<reference evidence="14" key="1">
    <citation type="submission" date="2025-08" db="UniProtKB">
        <authorList>
            <consortium name="RefSeq"/>
        </authorList>
    </citation>
    <scope>IDENTIFICATION</scope>
</reference>
<dbReference type="InterPro" id="IPR008930">
    <property type="entry name" value="Terpenoid_cyclase/PrenylTrfase"/>
</dbReference>
<evidence type="ECO:0000313" key="14">
    <source>
        <dbReference type="RefSeq" id="XP_055860348.1"/>
    </source>
</evidence>
<evidence type="ECO:0000256" key="1">
    <source>
        <dbReference type="ARBA" id="ARBA00004613"/>
    </source>
</evidence>
<feature type="domain" description="Alpha-2-macroglobulin" evidence="11">
    <location>
        <begin position="797"/>
        <end position="887"/>
    </location>
</feature>
<dbReference type="InterPro" id="IPR047565">
    <property type="entry name" value="Alpha-macroglob_thiol-ester_cl"/>
</dbReference>
<evidence type="ECO:0000256" key="8">
    <source>
        <dbReference type="ARBA" id="ARBA00023180"/>
    </source>
</evidence>
<comment type="subcellular location">
    <subcellularLocation>
        <location evidence="1">Secreted</location>
    </subcellularLocation>
</comment>